<reference evidence="2 3" key="2">
    <citation type="submission" date="2018-11" db="EMBL/GenBank/DDBJ databases">
        <authorList>
            <consortium name="Pathogen Informatics"/>
        </authorList>
    </citation>
    <scope>NUCLEOTIDE SEQUENCE [LARGE SCALE GENOMIC DNA]</scope>
</reference>
<keyword evidence="3" id="KW-1185">Reference proteome</keyword>
<evidence type="ECO:0000259" key="1">
    <source>
        <dbReference type="Pfam" id="PF00821"/>
    </source>
</evidence>
<dbReference type="Gene3D" id="3.90.228.20">
    <property type="match status" value="1"/>
</dbReference>
<dbReference type="EMBL" id="UYRR01023060">
    <property type="protein sequence ID" value="VDK32144.1"/>
    <property type="molecule type" value="Genomic_DNA"/>
</dbReference>
<evidence type="ECO:0000313" key="2">
    <source>
        <dbReference type="EMBL" id="VDK32144.1"/>
    </source>
</evidence>
<evidence type="ECO:0000313" key="4">
    <source>
        <dbReference type="WBParaSite" id="ASIM_0000871001-mRNA-1"/>
    </source>
</evidence>
<dbReference type="Proteomes" id="UP000267096">
    <property type="component" value="Unassembled WGS sequence"/>
</dbReference>
<dbReference type="GO" id="GO:0006107">
    <property type="term" value="P:oxaloacetate metabolic process"/>
    <property type="evidence" value="ECO:0007669"/>
    <property type="project" value="TreeGrafter"/>
</dbReference>
<name>A0A0M3JM28_ANISI</name>
<dbReference type="OrthoDB" id="5841594at2759"/>
<proteinExistence type="predicted"/>
<dbReference type="GO" id="GO:0042594">
    <property type="term" value="P:response to starvation"/>
    <property type="evidence" value="ECO:0007669"/>
    <property type="project" value="TreeGrafter"/>
</dbReference>
<organism evidence="4">
    <name type="scientific">Anisakis simplex</name>
    <name type="common">Herring worm</name>
    <dbReference type="NCBI Taxonomy" id="6269"/>
    <lineage>
        <taxon>Eukaryota</taxon>
        <taxon>Metazoa</taxon>
        <taxon>Ecdysozoa</taxon>
        <taxon>Nematoda</taxon>
        <taxon>Chromadorea</taxon>
        <taxon>Rhabditida</taxon>
        <taxon>Spirurina</taxon>
        <taxon>Ascaridomorpha</taxon>
        <taxon>Ascaridoidea</taxon>
        <taxon>Anisakidae</taxon>
        <taxon>Anisakis</taxon>
        <taxon>Anisakis simplex complex</taxon>
    </lineage>
</organism>
<dbReference type="GO" id="GO:0033993">
    <property type="term" value="P:response to lipid"/>
    <property type="evidence" value="ECO:0007669"/>
    <property type="project" value="TreeGrafter"/>
</dbReference>
<feature type="domain" description="Phosphoenolpyruvate carboxykinase C-terminal P-loop" evidence="1">
    <location>
        <begin position="1"/>
        <end position="92"/>
    </location>
</feature>
<dbReference type="PANTHER" id="PTHR11561">
    <property type="entry name" value="PHOSPHOENOLPYRUVATE CARBOXYKINASE"/>
    <property type="match status" value="1"/>
</dbReference>
<dbReference type="InterPro" id="IPR013035">
    <property type="entry name" value="PEP_carboxykinase_C"/>
</dbReference>
<evidence type="ECO:0000313" key="3">
    <source>
        <dbReference type="Proteomes" id="UP000267096"/>
    </source>
</evidence>
<dbReference type="GO" id="GO:0006094">
    <property type="term" value="P:gluconeogenesis"/>
    <property type="evidence" value="ECO:0007669"/>
    <property type="project" value="InterPro"/>
</dbReference>
<dbReference type="InterPro" id="IPR035077">
    <property type="entry name" value="PEP_carboxykinase_GTP_C"/>
</dbReference>
<dbReference type="GO" id="GO:0030145">
    <property type="term" value="F:manganese ion binding"/>
    <property type="evidence" value="ECO:0007669"/>
    <property type="project" value="TreeGrafter"/>
</dbReference>
<dbReference type="WBParaSite" id="ASIM_0000871001-mRNA-1">
    <property type="protein sequence ID" value="ASIM_0000871001-mRNA-1"/>
    <property type="gene ID" value="ASIM_0000871001"/>
</dbReference>
<dbReference type="InterPro" id="IPR008209">
    <property type="entry name" value="PEP_carboxykinase_GTP"/>
</dbReference>
<dbReference type="GO" id="GO:0046327">
    <property type="term" value="P:glycerol biosynthetic process from pyruvate"/>
    <property type="evidence" value="ECO:0007669"/>
    <property type="project" value="TreeGrafter"/>
</dbReference>
<reference evidence="4" key="1">
    <citation type="submission" date="2017-02" db="UniProtKB">
        <authorList>
            <consortium name="WormBaseParasite"/>
        </authorList>
    </citation>
    <scope>IDENTIFICATION</scope>
</reference>
<dbReference type="GO" id="GO:0071333">
    <property type="term" value="P:cellular response to glucose stimulus"/>
    <property type="evidence" value="ECO:0007669"/>
    <property type="project" value="TreeGrafter"/>
</dbReference>
<dbReference type="Pfam" id="PF00821">
    <property type="entry name" value="PEPCK_GTP"/>
    <property type="match status" value="1"/>
</dbReference>
<dbReference type="SUPFAM" id="SSF53795">
    <property type="entry name" value="PEP carboxykinase-like"/>
    <property type="match status" value="1"/>
</dbReference>
<dbReference type="PANTHER" id="PTHR11561:SF0">
    <property type="entry name" value="PHOSPHOENOLPYRUVATE CARBOXYKINASE [GTP]-RELATED"/>
    <property type="match status" value="1"/>
</dbReference>
<protein>
    <submittedName>
        <fullName evidence="4">Putative phosphoenolpyruvate carboxykinase (inferred by orthology to a S. mansoni protein)</fullName>
    </submittedName>
</protein>
<dbReference type="GO" id="GO:0005829">
    <property type="term" value="C:cytosol"/>
    <property type="evidence" value="ECO:0007669"/>
    <property type="project" value="TreeGrafter"/>
</dbReference>
<dbReference type="GO" id="GO:0005525">
    <property type="term" value="F:GTP binding"/>
    <property type="evidence" value="ECO:0007669"/>
    <property type="project" value="InterPro"/>
</dbReference>
<dbReference type="AlphaFoldDB" id="A0A0M3JM28"/>
<dbReference type="GO" id="GO:0019543">
    <property type="term" value="P:propionate catabolic process"/>
    <property type="evidence" value="ECO:0007669"/>
    <property type="project" value="TreeGrafter"/>
</dbReference>
<accession>A0A0M3JM28</accession>
<dbReference type="GO" id="GO:0004613">
    <property type="term" value="F:phosphoenolpyruvate carboxykinase (GTP) activity"/>
    <property type="evidence" value="ECO:0007669"/>
    <property type="project" value="TreeGrafter"/>
</dbReference>
<sequence>MPKIFHVNWFRRDKDGGFLWPGFGDNIRVVDWIIRRLGGDASIAQETPIGFVPKKGSLNLEGLKDIKYDELMSVPKDYWQEDVQDVKNFFDQQVPFAAL</sequence>
<gene>
    <name evidence="2" type="ORF">ASIM_LOCUS8466</name>
</gene>